<dbReference type="HOGENOM" id="CLU_046670_13_0_6"/>
<reference evidence="2 3" key="1">
    <citation type="submission" date="2013-03" db="EMBL/GenBank/DDBJ databases">
        <authorList>
            <person name="Linke B."/>
        </authorList>
    </citation>
    <scope>NUCLEOTIDE SEQUENCE [LARGE SCALE GENOMIC DNA]</scope>
    <source>
        <strain evidence="2 3">B13</strain>
    </source>
</reference>
<evidence type="ECO:0000313" key="2">
    <source>
        <dbReference type="EMBL" id="CDF86364.1"/>
    </source>
</evidence>
<sequence length="171" mass="19747">MLELQLTNDDYRKMIQCEDGRLTTTSLKVAECFGKPHGKVLRDIRKLACSEGFRQANFGSSSYLNEQGKKQPMFTMSRDGWMFLVMGFTGEKAGAWKEAFIAAFNWIASELARRNYSYEQMRNELLFEFKQEKAVASLAGKTLKRWQLKKPEIEGRILAVELEGQHQLQLH</sequence>
<dbReference type="InterPro" id="IPR018877">
    <property type="entry name" value="Phage_P22_Orf201_C"/>
</dbReference>
<keyword evidence="3" id="KW-1185">Reference proteome</keyword>
<gene>
    <name evidence="2" type="ORF">PKB_5051</name>
</gene>
<dbReference type="InterPro" id="IPR014054">
    <property type="entry name" value="Phage_regulatory_Rha"/>
</dbReference>
<evidence type="ECO:0000313" key="3">
    <source>
        <dbReference type="Proteomes" id="UP000025241"/>
    </source>
</evidence>
<feature type="domain" description="Bacteriophage P22 Orf201 C-terminal" evidence="1">
    <location>
        <begin position="117"/>
        <end position="168"/>
    </location>
</feature>
<evidence type="ECO:0000259" key="1">
    <source>
        <dbReference type="Pfam" id="PF10549"/>
    </source>
</evidence>
<protein>
    <submittedName>
        <fullName evidence="2">Uncharacterized 22.8 kDa protein in-gp3 intergenic region</fullName>
    </submittedName>
</protein>
<dbReference type="Pfam" id="PF10549">
    <property type="entry name" value="ORF11CD3"/>
    <property type="match status" value="1"/>
</dbReference>
<dbReference type="RefSeq" id="WP_043255433.1">
    <property type="nucleotide sequence ID" value="NZ_HG322950.1"/>
</dbReference>
<dbReference type="STRING" id="1301098.PKB_5051"/>
<dbReference type="EMBL" id="HG322950">
    <property type="protein sequence ID" value="CDF86364.1"/>
    <property type="molecule type" value="Genomic_DNA"/>
</dbReference>
<organism evidence="2 3">
    <name type="scientific">Pseudomonas knackmussii (strain DSM 6978 / CCUG 54928 / LMG 23759 / B13)</name>
    <dbReference type="NCBI Taxonomy" id="1301098"/>
    <lineage>
        <taxon>Bacteria</taxon>
        <taxon>Pseudomonadati</taxon>
        <taxon>Pseudomonadota</taxon>
        <taxon>Gammaproteobacteria</taxon>
        <taxon>Pseudomonadales</taxon>
        <taxon>Pseudomonadaceae</taxon>
        <taxon>Pseudomonas</taxon>
    </lineage>
</organism>
<dbReference type="NCBIfam" id="TIGR02681">
    <property type="entry name" value="phage_pRha"/>
    <property type="match status" value="1"/>
</dbReference>
<dbReference type="OrthoDB" id="79831at2"/>
<dbReference type="eggNOG" id="COG3646">
    <property type="taxonomic scope" value="Bacteria"/>
</dbReference>
<dbReference type="PATRIC" id="fig|1301098.3.peg.5021"/>
<dbReference type="Pfam" id="PF09669">
    <property type="entry name" value="Phage_pRha"/>
    <property type="match status" value="1"/>
</dbReference>
<dbReference type="AlphaFoldDB" id="A0A024HNX3"/>
<accession>A0A024HNX3</accession>
<name>A0A024HNX3_PSEKB</name>
<proteinExistence type="predicted"/>
<dbReference type="KEGG" id="pkc:PKB_5051"/>
<dbReference type="Proteomes" id="UP000025241">
    <property type="component" value="Chromosome I"/>
</dbReference>
<reference evidence="2 3" key="2">
    <citation type="submission" date="2014-05" db="EMBL/GenBank/DDBJ databases">
        <title>Genome sequence of the 3-chlorobenzoate degrading bacterium Pseudomonas knackmussii B13 shows multiple evidence for horizontal gene transfer.</title>
        <authorList>
            <person name="Miyazaki R."/>
            <person name="Bertelli C."/>
            <person name="Falquet L."/>
            <person name="Robinson-Rechavi M."/>
            <person name="Gharib W."/>
            <person name="Roy S."/>
            <person name="Van der Meer J.R."/>
        </authorList>
    </citation>
    <scope>NUCLEOTIDE SEQUENCE [LARGE SCALE GENOMIC DNA]</scope>
    <source>
        <strain evidence="2 3">B13</strain>
    </source>
</reference>